<dbReference type="GO" id="GO:0022857">
    <property type="term" value="F:transmembrane transporter activity"/>
    <property type="evidence" value="ECO:0007669"/>
    <property type="project" value="InterPro"/>
</dbReference>
<dbReference type="InterPro" id="IPR005829">
    <property type="entry name" value="Sugar_transporter_CS"/>
</dbReference>
<feature type="transmembrane region" description="Helical" evidence="7">
    <location>
        <begin position="386"/>
        <end position="406"/>
    </location>
</feature>
<keyword evidence="4 7" id="KW-0812">Transmembrane</keyword>
<comment type="subcellular location">
    <subcellularLocation>
        <location evidence="1">Cell membrane</location>
        <topology evidence="1">Multi-pass membrane protein</topology>
    </subcellularLocation>
</comment>
<dbReference type="Pfam" id="PF07690">
    <property type="entry name" value="MFS_1"/>
    <property type="match status" value="1"/>
</dbReference>
<name>A0A0F8BHG7_9EURY</name>
<dbReference type="PROSITE" id="PS50850">
    <property type="entry name" value="MFS"/>
    <property type="match status" value="1"/>
</dbReference>
<dbReference type="Proteomes" id="UP000053331">
    <property type="component" value="Unassembled WGS sequence"/>
</dbReference>
<gene>
    <name evidence="9" type="ORF">FK85_26770</name>
</gene>
<dbReference type="RefSeq" id="WP_050024772.1">
    <property type="nucleotide sequence ID" value="NZ_JNFH02000028.1"/>
</dbReference>
<keyword evidence="3" id="KW-1003">Cell membrane</keyword>
<protein>
    <submittedName>
        <fullName evidence="9">MFS transporter</fullName>
    </submittedName>
</protein>
<proteinExistence type="predicted"/>
<feature type="transmembrane region" description="Helical" evidence="7">
    <location>
        <begin position="53"/>
        <end position="73"/>
    </location>
</feature>
<comment type="caution">
    <text evidence="9">The sequence shown here is derived from an EMBL/GenBank/DDBJ whole genome shotgun (WGS) entry which is preliminary data.</text>
</comment>
<evidence type="ECO:0000313" key="10">
    <source>
        <dbReference type="Proteomes" id="UP000053331"/>
    </source>
</evidence>
<feature type="transmembrane region" description="Helical" evidence="7">
    <location>
        <begin position="174"/>
        <end position="191"/>
    </location>
</feature>
<dbReference type="InterPro" id="IPR020846">
    <property type="entry name" value="MFS_dom"/>
</dbReference>
<evidence type="ECO:0000313" key="9">
    <source>
        <dbReference type="EMBL" id="KKF39658.1"/>
    </source>
</evidence>
<dbReference type="InterPro" id="IPR011701">
    <property type="entry name" value="MFS"/>
</dbReference>
<accession>A0A0F8BHG7</accession>
<reference evidence="9 10" key="1">
    <citation type="journal article" date="2015" name="Genome Announc.">
        <title>Draft genome sequence of a Halorubrum H3 strain isolated from the burlinskoye salt lake (Altai Krai, Russia).</title>
        <authorList>
            <person name="Rozanov A.S."/>
            <person name="Bryanskaya A.V."/>
            <person name="Malup T.K."/>
            <person name="Kotenko A.V."/>
            <person name="Peltek S.E."/>
        </authorList>
    </citation>
    <scope>NUCLEOTIDE SEQUENCE [LARGE SCALE GENOMIC DNA]</scope>
    <source>
        <strain evidence="9 10">H3</strain>
    </source>
</reference>
<dbReference type="InterPro" id="IPR050171">
    <property type="entry name" value="MFS_Transporters"/>
</dbReference>
<dbReference type="AlphaFoldDB" id="A0A0F8BHG7"/>
<dbReference type="EMBL" id="JNFH02000028">
    <property type="protein sequence ID" value="KKF39658.1"/>
    <property type="molecule type" value="Genomic_DNA"/>
</dbReference>
<evidence type="ECO:0000256" key="3">
    <source>
        <dbReference type="ARBA" id="ARBA00022475"/>
    </source>
</evidence>
<dbReference type="GO" id="GO:0005886">
    <property type="term" value="C:plasma membrane"/>
    <property type="evidence" value="ECO:0007669"/>
    <property type="project" value="UniProtKB-SubCell"/>
</dbReference>
<evidence type="ECO:0000256" key="6">
    <source>
        <dbReference type="ARBA" id="ARBA00023136"/>
    </source>
</evidence>
<feature type="transmembrane region" description="Helical" evidence="7">
    <location>
        <begin position="118"/>
        <end position="136"/>
    </location>
</feature>
<dbReference type="InterPro" id="IPR036259">
    <property type="entry name" value="MFS_trans_sf"/>
</dbReference>
<evidence type="ECO:0000259" key="8">
    <source>
        <dbReference type="PROSITE" id="PS50850"/>
    </source>
</evidence>
<feature type="transmembrane region" description="Helical" evidence="7">
    <location>
        <begin position="261"/>
        <end position="281"/>
    </location>
</feature>
<evidence type="ECO:0000256" key="4">
    <source>
        <dbReference type="ARBA" id="ARBA00022692"/>
    </source>
</evidence>
<organism evidence="9 10">
    <name type="scientific">Halorubrum saccharovorum</name>
    <dbReference type="NCBI Taxonomy" id="2248"/>
    <lineage>
        <taxon>Archaea</taxon>
        <taxon>Methanobacteriati</taxon>
        <taxon>Methanobacteriota</taxon>
        <taxon>Stenosarchaea group</taxon>
        <taxon>Halobacteria</taxon>
        <taxon>Halobacteriales</taxon>
        <taxon>Haloferacaceae</taxon>
        <taxon>Halorubrum</taxon>
    </lineage>
</organism>
<feature type="transmembrane region" description="Helical" evidence="7">
    <location>
        <begin position="148"/>
        <end position="168"/>
    </location>
</feature>
<dbReference type="Gene3D" id="1.20.1250.20">
    <property type="entry name" value="MFS general substrate transporter like domains"/>
    <property type="match status" value="1"/>
</dbReference>
<dbReference type="PANTHER" id="PTHR23517">
    <property type="entry name" value="RESISTANCE PROTEIN MDTM, PUTATIVE-RELATED-RELATED"/>
    <property type="match status" value="1"/>
</dbReference>
<feature type="transmembrane region" description="Helical" evidence="7">
    <location>
        <begin position="357"/>
        <end position="380"/>
    </location>
</feature>
<keyword evidence="10" id="KW-1185">Reference proteome</keyword>
<sequence length="416" mass="42568">MSSLSSIAGADSGIVRERPFQLLLLINILPPLGTALLSPVLGSLVEPLGASTANIGLMMSAFTAPSIFVIPIAGVISDRYGRRPVLIFGLCWFGLTGTTIALVSTFSAALALRALQGIGFAALTPIIITSLGDLYTGTKEATAQGLRFTGSGLSQTAFPLAAGVLVGAAWQYPFLLYAVAFPIAAVIYVCFEEPLDESADGESEAGLREQLDDMRTLVAHRRAWAMVAARGTANIAWFGFLTYNSILIVGVLGYTPTEAGVLTALASFTYALAASQAGRVAALFDDRLYPLVATNLSMGAGLALTFLAPSIAVAAVGVVFMGAGFGLVLSIYRSVITTLPPADLRGGLVSLGEGSGRAAATATPVLMGVAVAVVSAALGFETAVRAVGVGTGVVSAGVGIACLLLMSTSPPIRMDE</sequence>
<feature type="transmembrane region" description="Helical" evidence="7">
    <location>
        <begin position="314"/>
        <end position="336"/>
    </location>
</feature>
<feature type="transmembrane region" description="Helical" evidence="7">
    <location>
        <begin position="20"/>
        <end position="41"/>
    </location>
</feature>
<keyword evidence="2" id="KW-0813">Transport</keyword>
<keyword evidence="6 7" id="KW-0472">Membrane</keyword>
<dbReference type="PROSITE" id="PS00216">
    <property type="entry name" value="SUGAR_TRANSPORT_1"/>
    <property type="match status" value="1"/>
</dbReference>
<evidence type="ECO:0000256" key="7">
    <source>
        <dbReference type="SAM" id="Phobius"/>
    </source>
</evidence>
<dbReference type="SUPFAM" id="SSF103473">
    <property type="entry name" value="MFS general substrate transporter"/>
    <property type="match status" value="1"/>
</dbReference>
<feature type="transmembrane region" description="Helical" evidence="7">
    <location>
        <begin position="235"/>
        <end position="255"/>
    </location>
</feature>
<evidence type="ECO:0000256" key="1">
    <source>
        <dbReference type="ARBA" id="ARBA00004651"/>
    </source>
</evidence>
<evidence type="ECO:0000256" key="5">
    <source>
        <dbReference type="ARBA" id="ARBA00022989"/>
    </source>
</evidence>
<dbReference type="OrthoDB" id="117970at2157"/>
<keyword evidence="5 7" id="KW-1133">Transmembrane helix</keyword>
<feature type="transmembrane region" description="Helical" evidence="7">
    <location>
        <begin position="85"/>
        <end position="112"/>
    </location>
</feature>
<evidence type="ECO:0000256" key="2">
    <source>
        <dbReference type="ARBA" id="ARBA00022448"/>
    </source>
</evidence>
<feature type="domain" description="Major facilitator superfamily (MFS) profile" evidence="8">
    <location>
        <begin position="19"/>
        <end position="413"/>
    </location>
</feature>